<reference evidence="1 2" key="1">
    <citation type="submission" date="2016-10" db="EMBL/GenBank/DDBJ databases">
        <title>Genome Sequence of Bacillus weihenstephanensis GM6LP.</title>
        <authorList>
            <person name="Poehlein A."/>
            <person name="Wemheuer F."/>
            <person name="Hollensteiner J."/>
            <person name="Wemheuer B."/>
        </authorList>
    </citation>
    <scope>NUCLEOTIDE SEQUENCE [LARGE SCALE GENOMIC DNA]</scope>
    <source>
        <strain evidence="1 2">GM6LP</strain>
    </source>
</reference>
<organism evidence="1 2">
    <name type="scientific">Bacillus mycoides</name>
    <dbReference type="NCBI Taxonomy" id="1405"/>
    <lineage>
        <taxon>Bacteria</taxon>
        <taxon>Bacillati</taxon>
        <taxon>Bacillota</taxon>
        <taxon>Bacilli</taxon>
        <taxon>Bacillales</taxon>
        <taxon>Bacillaceae</taxon>
        <taxon>Bacillus</taxon>
        <taxon>Bacillus cereus group</taxon>
    </lineage>
</organism>
<evidence type="ECO:0000313" key="1">
    <source>
        <dbReference type="EMBL" id="PJN71445.1"/>
    </source>
</evidence>
<sequence>MEMSDVYLVNYLYIIYNKKSKLNLFFISCKDILDKKYS</sequence>
<dbReference type="Proteomes" id="UP000236165">
    <property type="component" value="Unassembled WGS sequence"/>
</dbReference>
<proteinExistence type="predicted"/>
<name>A0AAP8H0P1_BACMY</name>
<gene>
    <name evidence="1" type="ORF">BACWE_17950</name>
</gene>
<accession>A0AAP8H0P1</accession>
<comment type="caution">
    <text evidence="1">The sequence shown here is derived from an EMBL/GenBank/DDBJ whole genome shotgun (WGS) entry which is preliminary data.</text>
</comment>
<evidence type="ECO:0000313" key="2">
    <source>
        <dbReference type="Proteomes" id="UP000236165"/>
    </source>
</evidence>
<dbReference type="EMBL" id="MKZQ01000020">
    <property type="protein sequence ID" value="PJN71445.1"/>
    <property type="molecule type" value="Genomic_DNA"/>
</dbReference>
<protein>
    <submittedName>
        <fullName evidence="1">Uncharacterized protein</fullName>
    </submittedName>
</protein>
<dbReference type="AlphaFoldDB" id="A0AAP8H0P1"/>